<proteinExistence type="predicted"/>
<evidence type="ECO:0000313" key="2">
    <source>
        <dbReference type="Proteomes" id="UP001055879"/>
    </source>
</evidence>
<organism evidence="1 2">
    <name type="scientific">Arctium lappa</name>
    <name type="common">Greater burdock</name>
    <name type="synonym">Lappa major</name>
    <dbReference type="NCBI Taxonomy" id="4217"/>
    <lineage>
        <taxon>Eukaryota</taxon>
        <taxon>Viridiplantae</taxon>
        <taxon>Streptophyta</taxon>
        <taxon>Embryophyta</taxon>
        <taxon>Tracheophyta</taxon>
        <taxon>Spermatophyta</taxon>
        <taxon>Magnoliopsida</taxon>
        <taxon>eudicotyledons</taxon>
        <taxon>Gunneridae</taxon>
        <taxon>Pentapetalae</taxon>
        <taxon>asterids</taxon>
        <taxon>campanulids</taxon>
        <taxon>Asterales</taxon>
        <taxon>Asteraceae</taxon>
        <taxon>Carduoideae</taxon>
        <taxon>Cardueae</taxon>
        <taxon>Arctiinae</taxon>
        <taxon>Arctium</taxon>
    </lineage>
</organism>
<reference evidence="2" key="1">
    <citation type="journal article" date="2022" name="Mol. Ecol. Resour.">
        <title>The genomes of chicory, endive, great burdock and yacon provide insights into Asteraceae palaeo-polyploidization history and plant inulin production.</title>
        <authorList>
            <person name="Fan W."/>
            <person name="Wang S."/>
            <person name="Wang H."/>
            <person name="Wang A."/>
            <person name="Jiang F."/>
            <person name="Liu H."/>
            <person name="Zhao H."/>
            <person name="Xu D."/>
            <person name="Zhang Y."/>
        </authorList>
    </citation>
    <scope>NUCLEOTIDE SEQUENCE [LARGE SCALE GENOMIC DNA]</scope>
    <source>
        <strain evidence="2">cv. Niubang</strain>
    </source>
</reference>
<keyword evidence="2" id="KW-1185">Reference proteome</keyword>
<accession>A0ACB9AXK8</accession>
<dbReference type="Proteomes" id="UP001055879">
    <property type="component" value="Linkage Group LG07"/>
</dbReference>
<reference evidence="1 2" key="2">
    <citation type="journal article" date="2022" name="Mol. Ecol. Resour.">
        <title>The genomes of chicory, endive, great burdock and yacon provide insights into Asteraceae paleo-polyploidization history and plant inulin production.</title>
        <authorList>
            <person name="Fan W."/>
            <person name="Wang S."/>
            <person name="Wang H."/>
            <person name="Wang A."/>
            <person name="Jiang F."/>
            <person name="Liu H."/>
            <person name="Zhao H."/>
            <person name="Xu D."/>
            <person name="Zhang Y."/>
        </authorList>
    </citation>
    <scope>NUCLEOTIDE SEQUENCE [LARGE SCALE GENOMIC DNA]</scope>
    <source>
        <strain evidence="2">cv. Niubang</strain>
    </source>
</reference>
<evidence type="ECO:0000313" key="1">
    <source>
        <dbReference type="EMBL" id="KAI3714553.1"/>
    </source>
</evidence>
<sequence length="109" mass="12514">MAESEINGSRVNNLKVEVRTPKESSPRYRKETHGRGEDIDVNTPISEFRGPSIFDRAKEEFEALVDTMYPKKDFDHFVSPPKKEGGFRASIGRKLENISSPRSRHNHQD</sequence>
<dbReference type="EMBL" id="CM042053">
    <property type="protein sequence ID" value="KAI3714553.1"/>
    <property type="molecule type" value="Genomic_DNA"/>
</dbReference>
<name>A0ACB9AXK8_ARCLA</name>
<comment type="caution">
    <text evidence="1">The sequence shown here is derived from an EMBL/GenBank/DDBJ whole genome shotgun (WGS) entry which is preliminary data.</text>
</comment>
<protein>
    <submittedName>
        <fullName evidence="1">Uncharacterized protein</fullName>
    </submittedName>
</protein>
<gene>
    <name evidence="1" type="ORF">L6452_21509</name>
</gene>